<dbReference type="KEGG" id="mvi:X808_6130"/>
<evidence type="ECO:0000256" key="1">
    <source>
        <dbReference type="SAM" id="Phobius"/>
    </source>
</evidence>
<keyword evidence="3" id="KW-1185">Reference proteome</keyword>
<dbReference type="EMBL" id="CP006943">
    <property type="protein sequence ID" value="AHG75136.1"/>
    <property type="molecule type" value="Genomic_DNA"/>
</dbReference>
<keyword evidence="1" id="KW-0812">Transmembrane</keyword>
<name>W0Q9C1_9PAST</name>
<sequence length="173" mass="20649">MEWQGIDLSGKRKCEWIFTSYKSIKNITYTLLLTSLISVCLLFYIFNKKNEIEMLTQQSEKLQEDTFDFENKILLLQNENNIILPFIDNKKIEQLFTMIQHIPLKNGGIDTIQFYQENNLYLRMSGVLSIEEDFKKLEQYLHQQDFIETKTEQVNVNHKNETSFTFTIKHKGY</sequence>
<organism evidence="2 3">
    <name type="scientific">Mannheimia varigena USDA-ARS-USMARC-1296</name>
    <dbReference type="NCBI Taxonomy" id="1433287"/>
    <lineage>
        <taxon>Bacteria</taxon>
        <taxon>Pseudomonadati</taxon>
        <taxon>Pseudomonadota</taxon>
        <taxon>Gammaproteobacteria</taxon>
        <taxon>Pasteurellales</taxon>
        <taxon>Pasteurellaceae</taxon>
        <taxon>Mannheimia</taxon>
    </lineage>
</organism>
<proteinExistence type="predicted"/>
<dbReference type="STRING" id="1433287.X808_6130"/>
<keyword evidence="1" id="KW-0472">Membrane</keyword>
<dbReference type="PATRIC" id="fig|1433287.3.peg.609"/>
<reference evidence="2 3" key="1">
    <citation type="submission" date="2013-12" db="EMBL/GenBank/DDBJ databases">
        <title>Annotation of the Mannheimia varigena USDA-ARS-USMARC-1296 complete genome.</title>
        <authorList>
            <person name="Harhay G.P."/>
            <person name="Clawson M.L."/>
            <person name="Murray R.W."/>
            <person name="Lubbers B.V."/>
            <person name="Heaton M.P."/>
            <person name="Chitko-Mckown C.G."/>
            <person name="Harhay D.M."/>
            <person name="Smith T.P.L."/>
        </authorList>
    </citation>
    <scope>NUCLEOTIDE SEQUENCE [LARGE SCALE GENOMIC DNA]</scope>
    <source>
        <strain evidence="2 3">USDA-ARS-USMARC-1296</strain>
    </source>
</reference>
<accession>W0Q9C1</accession>
<dbReference type="HOGENOM" id="CLU_1545469_0_0_6"/>
<dbReference type="Proteomes" id="UP000066995">
    <property type="component" value="Chromosome"/>
</dbReference>
<evidence type="ECO:0000313" key="3">
    <source>
        <dbReference type="Proteomes" id="UP000066995"/>
    </source>
</evidence>
<dbReference type="AlphaFoldDB" id="W0Q9C1"/>
<gene>
    <name evidence="2" type="ORF">X808_6130</name>
</gene>
<evidence type="ECO:0000313" key="2">
    <source>
        <dbReference type="EMBL" id="AHG75136.1"/>
    </source>
</evidence>
<protein>
    <submittedName>
        <fullName evidence="2">Uncharacterized protein</fullName>
    </submittedName>
</protein>
<feature type="transmembrane region" description="Helical" evidence="1">
    <location>
        <begin position="27"/>
        <end position="46"/>
    </location>
</feature>
<dbReference type="RefSeq" id="WP_025216884.1">
    <property type="nucleotide sequence ID" value="NZ_CP006943.1"/>
</dbReference>
<keyword evidence="1" id="KW-1133">Transmembrane helix</keyword>
<dbReference type="OrthoDB" id="5690697at2"/>